<comment type="caution">
    <text evidence="1">The sequence shown here is derived from an EMBL/GenBank/DDBJ whole genome shotgun (WGS) entry which is preliminary data.</text>
</comment>
<keyword evidence="2" id="KW-1185">Reference proteome</keyword>
<dbReference type="InterPro" id="IPR036259">
    <property type="entry name" value="MFS_trans_sf"/>
</dbReference>
<dbReference type="Gene3D" id="1.20.1250.20">
    <property type="entry name" value="MFS general substrate transporter like domains"/>
    <property type="match status" value="1"/>
</dbReference>
<dbReference type="OrthoDB" id="4525967at2759"/>
<evidence type="ECO:0000313" key="1">
    <source>
        <dbReference type="EMBL" id="RJE23706.1"/>
    </source>
</evidence>
<dbReference type="EMBL" id="MVGC01000108">
    <property type="protein sequence ID" value="RJE23706.1"/>
    <property type="molecule type" value="Genomic_DNA"/>
</dbReference>
<dbReference type="Proteomes" id="UP000266188">
    <property type="component" value="Unassembled WGS sequence"/>
</dbReference>
<accession>A0A3A2ZKX7</accession>
<protein>
    <submittedName>
        <fullName evidence="1">MFS quinate transporter</fullName>
    </submittedName>
</protein>
<proteinExistence type="predicted"/>
<evidence type="ECO:0000313" key="2">
    <source>
        <dbReference type="Proteomes" id="UP000266188"/>
    </source>
</evidence>
<sequence>MGVFVWFFIPETKGMSLEKMDDLFGVTALASQKTVDTERALGETESKAKVVSEERIENV</sequence>
<gene>
    <name evidence="1" type="ORF">PHISCL_03952</name>
</gene>
<reference evidence="2" key="1">
    <citation type="submission" date="2017-02" db="EMBL/GenBank/DDBJ databases">
        <authorList>
            <person name="Tafer H."/>
            <person name="Lopandic K."/>
        </authorList>
    </citation>
    <scope>NUCLEOTIDE SEQUENCE [LARGE SCALE GENOMIC DNA]</scope>
    <source>
        <strain evidence="2">CBS 366.77</strain>
    </source>
</reference>
<name>A0A3A2ZKX7_9EURO</name>
<dbReference type="AlphaFoldDB" id="A0A3A2ZKX7"/>
<organism evidence="1 2">
    <name type="scientific">Aspergillus sclerotialis</name>
    <dbReference type="NCBI Taxonomy" id="2070753"/>
    <lineage>
        <taxon>Eukaryota</taxon>
        <taxon>Fungi</taxon>
        <taxon>Dikarya</taxon>
        <taxon>Ascomycota</taxon>
        <taxon>Pezizomycotina</taxon>
        <taxon>Eurotiomycetes</taxon>
        <taxon>Eurotiomycetidae</taxon>
        <taxon>Eurotiales</taxon>
        <taxon>Aspergillaceae</taxon>
        <taxon>Aspergillus</taxon>
        <taxon>Aspergillus subgen. Polypaecilum</taxon>
    </lineage>
</organism>